<dbReference type="PANTHER" id="PTHR21367:SF1">
    <property type="entry name" value="ARGINYL-TRNA--PROTEIN TRANSFERASE 1"/>
    <property type="match status" value="1"/>
</dbReference>
<comment type="similarity">
    <text evidence="1">Belongs to the R-transferase family.</text>
</comment>
<dbReference type="InterPro" id="IPR007472">
    <property type="entry name" value="N-end_Aminoacyl_Trfase_C"/>
</dbReference>
<dbReference type="GO" id="GO:0005737">
    <property type="term" value="C:cytoplasm"/>
    <property type="evidence" value="ECO:0007669"/>
    <property type="project" value="TreeGrafter"/>
</dbReference>
<dbReference type="InterPro" id="IPR007471">
    <property type="entry name" value="N-end_Aminoacyl_Trfase_N"/>
</dbReference>
<evidence type="ECO:0000256" key="4">
    <source>
        <dbReference type="ARBA" id="ARBA00023315"/>
    </source>
</evidence>
<accession>A0A6G1L6K2</accession>
<dbReference type="AlphaFoldDB" id="A0A6G1L6K2"/>
<evidence type="ECO:0000313" key="7">
    <source>
        <dbReference type="EMBL" id="KAF2768189.1"/>
    </source>
</evidence>
<dbReference type="PANTHER" id="PTHR21367">
    <property type="entry name" value="ARGININE-TRNA-PROTEIN TRANSFERASE 1"/>
    <property type="match status" value="1"/>
</dbReference>
<sequence length="456" mass="51746">AYYAKSESLCPTHYQVLVDRGFRRSGTLLYLPDVMRSCCPHYTIRLPAVDFKPSRDQRQALNRWHRFVLGERYLQEVEKKYPKSKAQKKQDNTTFDLLTNIHSSESANLKPDIEPDHKLVVTLEPDTYTEEKFALFSNYQRHVHHETDSDISKQGFKRFLCNSPLHRQTTSSGLKLGSYHQCYRLDGRLIAMGVLDLLPHAVSGVYFLYHSDYEKWSFGKLSALREAGLALEDGYQYYYMGYYIHSCRKMRYKGDYRPQYVLDFNSHEWEPLGDEVKGLMEERRYPRPPGSKHADVAGARNEGSRDVQAIKYPNPVAAVQSDLSVVELGMPGVEPLDEILDKVDINSMRLTIGGGRTHQMRDLMSWDSEGQATEPGTLKAVIAEFTAAIGPEVAKGVTVGLKSVSAACSGRNVRAVGRESFASCEAHGRHEVFRQCERLDGSESRELDDETDAALK</sequence>
<dbReference type="Pfam" id="PF04377">
    <property type="entry name" value="ATE_C"/>
    <property type="match status" value="1"/>
</dbReference>
<dbReference type="SUPFAM" id="SSF55729">
    <property type="entry name" value="Acyl-CoA N-acyltransferases (Nat)"/>
    <property type="match status" value="1"/>
</dbReference>
<dbReference type="Pfam" id="PF04376">
    <property type="entry name" value="ATE_N"/>
    <property type="match status" value="1"/>
</dbReference>
<dbReference type="EMBL" id="ML995847">
    <property type="protein sequence ID" value="KAF2768189.1"/>
    <property type="molecule type" value="Genomic_DNA"/>
</dbReference>
<keyword evidence="4" id="KW-0012">Acyltransferase</keyword>
<dbReference type="OrthoDB" id="74183at2759"/>
<dbReference type="InterPro" id="IPR016181">
    <property type="entry name" value="Acyl_CoA_acyltransferase"/>
</dbReference>
<evidence type="ECO:0000256" key="1">
    <source>
        <dbReference type="ARBA" id="ARBA00009991"/>
    </source>
</evidence>
<proteinExistence type="inferred from homology"/>
<evidence type="ECO:0000259" key="6">
    <source>
        <dbReference type="Pfam" id="PF04377"/>
    </source>
</evidence>
<keyword evidence="8" id="KW-1185">Reference proteome</keyword>
<evidence type="ECO:0000259" key="5">
    <source>
        <dbReference type="Pfam" id="PF04376"/>
    </source>
</evidence>
<reference evidence="7" key="1">
    <citation type="journal article" date="2020" name="Stud. Mycol.">
        <title>101 Dothideomycetes genomes: a test case for predicting lifestyles and emergence of pathogens.</title>
        <authorList>
            <person name="Haridas S."/>
            <person name="Albert R."/>
            <person name="Binder M."/>
            <person name="Bloem J."/>
            <person name="Labutti K."/>
            <person name="Salamov A."/>
            <person name="Andreopoulos B."/>
            <person name="Baker S."/>
            <person name="Barry K."/>
            <person name="Bills G."/>
            <person name="Bluhm B."/>
            <person name="Cannon C."/>
            <person name="Castanera R."/>
            <person name="Culley D."/>
            <person name="Daum C."/>
            <person name="Ezra D."/>
            <person name="Gonzalez J."/>
            <person name="Henrissat B."/>
            <person name="Kuo A."/>
            <person name="Liang C."/>
            <person name="Lipzen A."/>
            <person name="Lutzoni F."/>
            <person name="Magnuson J."/>
            <person name="Mondo S."/>
            <person name="Nolan M."/>
            <person name="Ohm R."/>
            <person name="Pangilinan J."/>
            <person name="Park H.-J."/>
            <person name="Ramirez L."/>
            <person name="Alfaro M."/>
            <person name="Sun H."/>
            <person name="Tritt A."/>
            <person name="Yoshinaga Y."/>
            <person name="Zwiers L.-H."/>
            <person name="Turgeon B."/>
            <person name="Goodwin S."/>
            <person name="Spatafora J."/>
            <person name="Crous P."/>
            <person name="Grigoriev I."/>
        </authorList>
    </citation>
    <scope>NUCLEOTIDE SEQUENCE</scope>
    <source>
        <strain evidence="7">CBS 116005</strain>
    </source>
</reference>
<protein>
    <recommendedName>
        <fullName evidence="2">arginyltransferase</fullName>
        <ecNumber evidence="2">2.3.2.8</ecNumber>
    </recommendedName>
</protein>
<dbReference type="Proteomes" id="UP000799436">
    <property type="component" value="Unassembled WGS sequence"/>
</dbReference>
<evidence type="ECO:0000256" key="3">
    <source>
        <dbReference type="ARBA" id="ARBA00022679"/>
    </source>
</evidence>
<feature type="non-terminal residue" evidence="7">
    <location>
        <position position="1"/>
    </location>
</feature>
<organism evidence="7 8">
    <name type="scientific">Teratosphaeria nubilosa</name>
    <dbReference type="NCBI Taxonomy" id="161662"/>
    <lineage>
        <taxon>Eukaryota</taxon>
        <taxon>Fungi</taxon>
        <taxon>Dikarya</taxon>
        <taxon>Ascomycota</taxon>
        <taxon>Pezizomycotina</taxon>
        <taxon>Dothideomycetes</taxon>
        <taxon>Dothideomycetidae</taxon>
        <taxon>Mycosphaerellales</taxon>
        <taxon>Teratosphaeriaceae</taxon>
        <taxon>Teratosphaeria</taxon>
    </lineage>
</organism>
<feature type="domain" description="N-end rule aminoacyl transferase C-terminal" evidence="6">
    <location>
        <begin position="131"/>
        <end position="263"/>
    </location>
</feature>
<evidence type="ECO:0000313" key="8">
    <source>
        <dbReference type="Proteomes" id="UP000799436"/>
    </source>
</evidence>
<gene>
    <name evidence="7" type="ORF">EJ03DRAFT_274833</name>
</gene>
<evidence type="ECO:0000256" key="2">
    <source>
        <dbReference type="ARBA" id="ARBA00012025"/>
    </source>
</evidence>
<keyword evidence="3" id="KW-0808">Transferase</keyword>
<dbReference type="EC" id="2.3.2.8" evidence="2"/>
<dbReference type="GO" id="GO:0004057">
    <property type="term" value="F:arginyl-tRNA--protein transferase activity"/>
    <property type="evidence" value="ECO:0007669"/>
    <property type="project" value="UniProtKB-EC"/>
</dbReference>
<feature type="domain" description="N-end aminoacyl transferase N-terminal" evidence="5">
    <location>
        <begin position="7"/>
        <end position="59"/>
    </location>
</feature>
<name>A0A6G1L6K2_9PEZI</name>
<dbReference type="InterPro" id="IPR030700">
    <property type="entry name" value="N-end_Aminoacyl_Trfase"/>
</dbReference>